<evidence type="ECO:0000313" key="4">
    <source>
        <dbReference type="WBParaSite" id="Csp11.Scaffold630.g17414.t1"/>
    </source>
</evidence>
<dbReference type="InterPro" id="IPR040316">
    <property type="entry name" value="INTS5"/>
</dbReference>
<evidence type="ECO:0000313" key="3">
    <source>
        <dbReference type="Proteomes" id="UP000095282"/>
    </source>
</evidence>
<reference evidence="4" key="1">
    <citation type="submission" date="2016-11" db="UniProtKB">
        <authorList>
            <consortium name="WormBaseParasite"/>
        </authorList>
    </citation>
    <scope>IDENTIFICATION</scope>
</reference>
<evidence type="ECO:0000259" key="2">
    <source>
        <dbReference type="Pfam" id="PF14838"/>
    </source>
</evidence>
<name>A0A1I7UMD5_9PELO</name>
<dbReference type="InterPro" id="IPR029445">
    <property type="entry name" value="INTS5_N"/>
</dbReference>
<feature type="domain" description="Integrator complex subunit 5 N-terminal" evidence="1">
    <location>
        <begin position="47"/>
        <end position="239"/>
    </location>
</feature>
<dbReference type="GO" id="GO:0034472">
    <property type="term" value="P:snRNA 3'-end processing"/>
    <property type="evidence" value="ECO:0007669"/>
    <property type="project" value="TreeGrafter"/>
</dbReference>
<feature type="domain" description="Integrator complex subunit 5 C-terminal" evidence="2">
    <location>
        <begin position="266"/>
        <end position="956"/>
    </location>
</feature>
<dbReference type="GO" id="GO:0032039">
    <property type="term" value="C:integrator complex"/>
    <property type="evidence" value="ECO:0007669"/>
    <property type="project" value="InterPro"/>
</dbReference>
<accession>A0A1I7UMD5</accession>
<proteinExistence type="predicted"/>
<evidence type="ECO:0000259" key="1">
    <source>
        <dbReference type="Pfam" id="PF14837"/>
    </source>
</evidence>
<organism evidence="3 4">
    <name type="scientific">Caenorhabditis tropicalis</name>
    <dbReference type="NCBI Taxonomy" id="1561998"/>
    <lineage>
        <taxon>Eukaryota</taxon>
        <taxon>Metazoa</taxon>
        <taxon>Ecdysozoa</taxon>
        <taxon>Nematoda</taxon>
        <taxon>Chromadorea</taxon>
        <taxon>Rhabditida</taxon>
        <taxon>Rhabditina</taxon>
        <taxon>Rhabditomorpha</taxon>
        <taxon>Rhabditoidea</taxon>
        <taxon>Rhabditidae</taxon>
        <taxon>Peloderinae</taxon>
        <taxon>Caenorhabditis</taxon>
    </lineage>
</organism>
<protein>
    <submittedName>
        <fullName evidence="4">Fanconi anemia group I protein</fullName>
    </submittedName>
</protein>
<dbReference type="Pfam" id="PF14837">
    <property type="entry name" value="INTS5_N"/>
    <property type="match status" value="1"/>
</dbReference>
<dbReference type="eggNOG" id="ENOG502RT93">
    <property type="taxonomic scope" value="Eukaryota"/>
</dbReference>
<dbReference type="InterPro" id="IPR029444">
    <property type="entry name" value="INTS5_C"/>
</dbReference>
<dbReference type="Pfam" id="PF14838">
    <property type="entry name" value="INTS5_C"/>
    <property type="match status" value="1"/>
</dbReference>
<dbReference type="Proteomes" id="UP000095282">
    <property type="component" value="Unplaced"/>
</dbReference>
<dbReference type="WBParaSite" id="Csp11.Scaffold630.g17414.t1">
    <property type="protein sequence ID" value="Csp11.Scaffold630.g17414.t1"/>
    <property type="gene ID" value="Csp11.Scaffold630.g17414"/>
</dbReference>
<dbReference type="AlphaFoldDB" id="A0A1I7UMD5"/>
<dbReference type="PANTHER" id="PTHR31697:SF2">
    <property type="entry name" value="INTEGRATOR COMPLEX SUBUNIT 5"/>
    <property type="match status" value="1"/>
</dbReference>
<keyword evidence="3" id="KW-1185">Reference proteome</keyword>
<dbReference type="STRING" id="1561998.A0A1I7UMD5"/>
<sequence>METEEKSKGEEEKKKTDEPPRFLAKYDAISEGFESFFRLANLGDLNAIYRNRGCYAAETSQAALTEPVLRVFHEFPAARPAIYSYTGVLVHECVHFWFNQKENVAQTTSVTIIQEATFEILDFYSKHFGDGSGKGSLEEILTWLCELFAELSLKNAGRPAMSSDILSVMKSNEVVEKLLALMNVIVTTALQENPDGCMKALFEASRHGEHFNWIWLHIATILQGAIITPLLECGSDQFKIYVAELALRKTSGPAVLNIIQTEYEHKFRAISEVFNFLMCKRNPELQEAVSEMILESLDDQNRLGFAFFFKLITCSLKTLQILVNNNGHLRVSVTPFNVIRAIRHVQAIEKTIILPTLTYLEFITQIVGEVDPITHGIIFELLIELIYNSEVFSAGEELGEIIADCYPVLNVMIDRITRVAHSAGGNKCASLHPAIQLYASGEKLQFVINSVEKHVDKTSAIVRHLHAIAIAYSESKAAEIALRFLMTTSYEKPDLLHVLMAYLQCTVPFYPKLMDHMWQEYEGLRILIEQNFSGEDRKKQEKKTIHKNLLRNIRILLDWEFHDGYTADGNTYSFWHLYPGEHLGLILNSLLSESNEICWELIEKKKTEEVLNVYRLVTMLLETIRQSTSNIWEEKPIQNRRRVNLTVAEMYRMMAVLAVMLKITLGLVRKDNPEGIVIFEELRSKALYFMFGAHMDQKLSKFSPLFLNFFVTACFVDSKKLFNERIGETMQMMIDESRIVDMEQLEEGPSILEGLRSLKMRDSAVDMLHKGQLKRRRKEDPVDGDEEEDARQRVHVILDVINMMCNSGIATITLACGKQLALALVQSICKDSLMMDMRFDDWEAEAEYIHRHVEITQRLDQSRLCDGLLRILADTKSFGYCLPIMKSKLAILLNETEKFPEHKSIPEPVRLRLHNWIVLAKKGGLLPQRFTHICDLEQFATCHETHLMLVEVWRFFMFRNITNEMVDTYHNELLRNQIDAGLPNELEAIEKTNVSVFRIIIQNHLPATVPLFPLFFPLEYEEFKVARME</sequence>
<dbReference type="PANTHER" id="PTHR31697">
    <property type="entry name" value="INTEGRATOR COMPLEX SUBUNIT 5"/>
    <property type="match status" value="1"/>
</dbReference>